<keyword evidence="1" id="KW-0472">Membrane</keyword>
<dbReference type="EnsemblPlants" id="Ma06_t26560.1">
    <property type="protein sequence ID" value="Ma06_p26560.1"/>
    <property type="gene ID" value="Ma06_g26560"/>
</dbReference>
<dbReference type="InParanoid" id="A0A804JKR4"/>
<reference evidence="3" key="2">
    <citation type="submission" date="2021-05" db="UniProtKB">
        <authorList>
            <consortium name="EnsemblPlants"/>
        </authorList>
    </citation>
    <scope>IDENTIFICATION</scope>
    <source>
        <strain evidence="3">subsp. malaccensis</strain>
    </source>
</reference>
<sequence length="74" mass="9242">MHGWLKETPVFYEKREFGRMIFGIKINKFAYKYTHTNVLFCDDDKHLAFSRFSVRISNFMWKYMFFLYLYIMQT</sequence>
<evidence type="ECO:0000313" key="4">
    <source>
        <dbReference type="Proteomes" id="UP000012960"/>
    </source>
</evidence>
<organism evidence="3 4">
    <name type="scientific">Musa acuminata subsp. malaccensis</name>
    <name type="common">Wild banana</name>
    <name type="synonym">Musa malaccensis</name>
    <dbReference type="NCBI Taxonomy" id="214687"/>
    <lineage>
        <taxon>Eukaryota</taxon>
        <taxon>Viridiplantae</taxon>
        <taxon>Streptophyta</taxon>
        <taxon>Embryophyta</taxon>
        <taxon>Tracheophyta</taxon>
        <taxon>Spermatophyta</taxon>
        <taxon>Magnoliopsida</taxon>
        <taxon>Liliopsida</taxon>
        <taxon>Zingiberales</taxon>
        <taxon>Musaceae</taxon>
        <taxon>Musa</taxon>
    </lineage>
</organism>
<accession>A0A804JKR4</accession>
<proteinExistence type="predicted"/>
<protein>
    <submittedName>
        <fullName evidence="2">(wild Malaysian banana) hypothetical protein</fullName>
    </submittedName>
</protein>
<keyword evidence="1" id="KW-1133">Transmembrane helix</keyword>
<evidence type="ECO:0000256" key="1">
    <source>
        <dbReference type="SAM" id="Phobius"/>
    </source>
</evidence>
<dbReference type="Proteomes" id="UP000012960">
    <property type="component" value="Unplaced"/>
</dbReference>
<evidence type="ECO:0000313" key="2">
    <source>
        <dbReference type="EMBL" id="CAG1847481.1"/>
    </source>
</evidence>
<feature type="transmembrane region" description="Helical" evidence="1">
    <location>
        <begin position="52"/>
        <end position="71"/>
    </location>
</feature>
<dbReference type="Gramene" id="Ma06_t26560.1">
    <property type="protein sequence ID" value="Ma06_p26560.1"/>
    <property type="gene ID" value="Ma06_g26560"/>
</dbReference>
<gene>
    <name evidence="2" type="ORF">GSMUA_172760.1</name>
</gene>
<keyword evidence="1" id="KW-0812">Transmembrane</keyword>
<evidence type="ECO:0000313" key="3">
    <source>
        <dbReference type="EnsemblPlants" id="Ma06_p26560.1"/>
    </source>
</evidence>
<dbReference type="AlphaFoldDB" id="A0A804JKR4"/>
<dbReference type="EMBL" id="HG996471">
    <property type="protein sequence ID" value="CAG1847481.1"/>
    <property type="molecule type" value="Genomic_DNA"/>
</dbReference>
<keyword evidence="4" id="KW-1185">Reference proteome</keyword>
<reference evidence="2" key="1">
    <citation type="submission" date="2021-03" db="EMBL/GenBank/DDBJ databases">
        <authorList>
            <consortium name="Genoscope - CEA"/>
            <person name="William W."/>
        </authorList>
    </citation>
    <scope>NUCLEOTIDE SEQUENCE</scope>
    <source>
        <strain evidence="2">Doubled-haploid Pahang</strain>
    </source>
</reference>
<name>A0A804JKR4_MUSAM</name>